<evidence type="ECO:0000256" key="1">
    <source>
        <dbReference type="SAM" id="Phobius"/>
    </source>
</evidence>
<gene>
    <name evidence="2" type="ORF">PoB_002656800</name>
</gene>
<accession>A0AAV4A023</accession>
<keyword evidence="3" id="KW-1185">Reference proteome</keyword>
<evidence type="ECO:0000313" key="2">
    <source>
        <dbReference type="EMBL" id="GFO00063.1"/>
    </source>
</evidence>
<dbReference type="Proteomes" id="UP000735302">
    <property type="component" value="Unassembled WGS sequence"/>
</dbReference>
<protein>
    <submittedName>
        <fullName evidence="2">Uncharacterized protein</fullName>
    </submittedName>
</protein>
<keyword evidence="1" id="KW-0812">Transmembrane</keyword>
<reference evidence="2 3" key="1">
    <citation type="journal article" date="2021" name="Elife">
        <title>Chloroplast acquisition without the gene transfer in kleptoplastic sea slugs, Plakobranchus ocellatus.</title>
        <authorList>
            <person name="Maeda T."/>
            <person name="Takahashi S."/>
            <person name="Yoshida T."/>
            <person name="Shimamura S."/>
            <person name="Takaki Y."/>
            <person name="Nagai Y."/>
            <person name="Toyoda A."/>
            <person name="Suzuki Y."/>
            <person name="Arimoto A."/>
            <person name="Ishii H."/>
            <person name="Satoh N."/>
            <person name="Nishiyama T."/>
            <person name="Hasebe M."/>
            <person name="Maruyama T."/>
            <person name="Minagawa J."/>
            <person name="Obokata J."/>
            <person name="Shigenobu S."/>
        </authorList>
    </citation>
    <scope>NUCLEOTIDE SEQUENCE [LARGE SCALE GENOMIC DNA]</scope>
</reference>
<feature type="transmembrane region" description="Helical" evidence="1">
    <location>
        <begin position="52"/>
        <end position="70"/>
    </location>
</feature>
<dbReference type="AlphaFoldDB" id="A0AAV4A023"/>
<dbReference type="EMBL" id="BLXT01003028">
    <property type="protein sequence ID" value="GFO00063.1"/>
    <property type="molecule type" value="Genomic_DNA"/>
</dbReference>
<comment type="caution">
    <text evidence="2">The sequence shown here is derived from an EMBL/GenBank/DDBJ whole genome shotgun (WGS) entry which is preliminary data.</text>
</comment>
<organism evidence="2 3">
    <name type="scientific">Plakobranchus ocellatus</name>
    <dbReference type="NCBI Taxonomy" id="259542"/>
    <lineage>
        <taxon>Eukaryota</taxon>
        <taxon>Metazoa</taxon>
        <taxon>Spiralia</taxon>
        <taxon>Lophotrochozoa</taxon>
        <taxon>Mollusca</taxon>
        <taxon>Gastropoda</taxon>
        <taxon>Heterobranchia</taxon>
        <taxon>Euthyneura</taxon>
        <taxon>Panpulmonata</taxon>
        <taxon>Sacoglossa</taxon>
        <taxon>Placobranchoidea</taxon>
        <taxon>Plakobranchidae</taxon>
        <taxon>Plakobranchus</taxon>
    </lineage>
</organism>
<keyword evidence="1" id="KW-0472">Membrane</keyword>
<proteinExistence type="predicted"/>
<evidence type="ECO:0000313" key="3">
    <source>
        <dbReference type="Proteomes" id="UP000735302"/>
    </source>
</evidence>
<name>A0AAV4A023_9GAST</name>
<keyword evidence="1" id="KW-1133">Transmembrane helix</keyword>
<sequence length="73" mass="7823">MTNGGLRLAGHTGRGSWVIEAAMIVAILLKEEISMGPDTEVGNLLKDRSGEFATIISVVVVMCVYVVFGLKEE</sequence>